<evidence type="ECO:0000259" key="8">
    <source>
        <dbReference type="Pfam" id="PF02085"/>
    </source>
</evidence>
<accession>A0A2C8FD36</accession>
<evidence type="ECO:0000256" key="1">
    <source>
        <dbReference type="ARBA" id="ARBA00022448"/>
    </source>
</evidence>
<evidence type="ECO:0000256" key="7">
    <source>
        <dbReference type="SAM" id="SignalP"/>
    </source>
</evidence>
<keyword evidence="10" id="KW-1185">Reference proteome</keyword>
<feature type="chain" id="PRO_5012699818" description="Class III cytochrome C domain-containing protein" evidence="7">
    <location>
        <begin position="22"/>
        <end position="138"/>
    </location>
</feature>
<evidence type="ECO:0000256" key="4">
    <source>
        <dbReference type="ARBA" id="ARBA00022982"/>
    </source>
</evidence>
<feature type="domain" description="Class III cytochrome C" evidence="8">
    <location>
        <begin position="46"/>
        <end position="133"/>
    </location>
</feature>
<dbReference type="PRINTS" id="PR00609">
    <property type="entry name" value="CYTOCHROMEC3"/>
</dbReference>
<dbReference type="GO" id="GO:0009055">
    <property type="term" value="F:electron transfer activity"/>
    <property type="evidence" value="ECO:0007669"/>
    <property type="project" value="InterPro"/>
</dbReference>
<feature type="binding site" description="axial binding residue" evidence="6">
    <location>
        <position position="113"/>
    </location>
    <ligand>
        <name>heme c</name>
        <dbReference type="ChEBI" id="CHEBI:61717"/>
        <label>1</label>
    </ligand>
    <ligandPart>
        <name>Fe</name>
        <dbReference type="ChEBI" id="CHEBI:18248"/>
    </ligandPart>
</feature>
<comment type="cofactor">
    <cofactor evidence="6">
        <name>heme c</name>
        <dbReference type="ChEBI" id="CHEBI:61717"/>
    </cofactor>
    <text evidence="6">Binds 4 heme c groups covalently per monomer.</text>
</comment>
<feature type="binding site" description="axial binding residue" evidence="6">
    <location>
        <position position="79"/>
    </location>
    <ligand>
        <name>heme c</name>
        <dbReference type="ChEBI" id="CHEBI:61717"/>
        <label>1</label>
    </ligand>
    <ligandPart>
        <name>Fe</name>
        <dbReference type="ChEBI" id="CHEBI:18248"/>
    </ligandPart>
</feature>
<feature type="binding site" description="covalent" evidence="6">
    <location>
        <position position="133"/>
    </location>
    <ligand>
        <name>heme c</name>
        <dbReference type="ChEBI" id="CHEBI:61717"/>
        <label>4</label>
    </ligand>
</feature>
<dbReference type="OrthoDB" id="5418612at2"/>
<feature type="binding site" description="covalent" evidence="6">
    <location>
        <position position="114"/>
    </location>
    <ligand>
        <name>heme c</name>
        <dbReference type="ChEBI" id="CHEBI:61717"/>
        <label>3</label>
    </ligand>
</feature>
<protein>
    <recommendedName>
        <fullName evidence="8">Class III cytochrome C domain-containing protein</fullName>
    </recommendedName>
</protein>
<keyword evidence="1" id="KW-0813">Transport</keyword>
<dbReference type="InterPro" id="IPR036280">
    <property type="entry name" value="Multihaem_cyt_sf"/>
</dbReference>
<dbReference type="Pfam" id="PF02085">
    <property type="entry name" value="Cytochrom_CIII"/>
    <property type="match status" value="1"/>
</dbReference>
<dbReference type="SUPFAM" id="SSF48695">
    <property type="entry name" value="Multiheme cytochromes"/>
    <property type="match status" value="1"/>
</dbReference>
<name>A0A2C8FD36_9BACT</name>
<feature type="binding site" description="axial binding residue" evidence="6">
    <location>
        <position position="83"/>
    </location>
    <ligand>
        <name>heme c</name>
        <dbReference type="ChEBI" id="CHEBI:61717"/>
        <label>1</label>
    </ligand>
    <ligandPart>
        <name>Fe</name>
        <dbReference type="ChEBI" id="CHEBI:18248"/>
    </ligandPart>
</feature>
<feature type="binding site" description="axial binding residue" evidence="6">
    <location>
        <position position="58"/>
    </location>
    <ligand>
        <name>heme c</name>
        <dbReference type="ChEBI" id="CHEBI:61717"/>
        <label>1</label>
    </ligand>
    <ligandPart>
        <name>Fe</name>
        <dbReference type="ChEBI" id="CHEBI:18248"/>
    </ligandPart>
</feature>
<feature type="binding site" description="axial binding residue" evidence="6">
    <location>
        <position position="110"/>
    </location>
    <ligand>
        <name>heme c</name>
        <dbReference type="ChEBI" id="CHEBI:61717"/>
        <label>1</label>
    </ligand>
    <ligandPart>
        <name>Fe</name>
        <dbReference type="ChEBI" id="CHEBI:18248"/>
    </ligandPart>
</feature>
<dbReference type="InterPro" id="IPR002322">
    <property type="entry name" value="Cyt_c_III"/>
</dbReference>
<gene>
    <name evidence="9" type="ORF">DPRO_3534</name>
</gene>
<keyword evidence="5 6" id="KW-0408">Iron</keyword>
<keyword evidence="7" id="KW-0732">Signal</keyword>
<dbReference type="EMBL" id="LT907975">
    <property type="protein sequence ID" value="SOB60450.1"/>
    <property type="molecule type" value="Genomic_DNA"/>
</dbReference>
<keyword evidence="2 6" id="KW-0349">Heme</keyword>
<feature type="binding site" description="axial binding residue" evidence="6">
    <location>
        <position position="68"/>
    </location>
    <ligand>
        <name>heme c</name>
        <dbReference type="ChEBI" id="CHEBI:61717"/>
        <label>1</label>
    </ligand>
    <ligandPart>
        <name>Fe</name>
        <dbReference type="ChEBI" id="CHEBI:18248"/>
    </ligandPart>
</feature>
<evidence type="ECO:0000256" key="3">
    <source>
        <dbReference type="ARBA" id="ARBA00022723"/>
    </source>
</evidence>
<sequence length="138" mass="15222">MKKIFILSLLCVCFTAVLAFAQNELVASIDAPEDDLEINYIAGKSDRNLGVIFNHSSHEYIDCFTCHHKNEVADEPESCSNCHTDVNPDAQGKLSYFRAMHVKGAEQTSCLSCHLEEFEGDKDLTGCATSSCHPTGLY</sequence>
<evidence type="ECO:0000256" key="6">
    <source>
        <dbReference type="PIRSR" id="PIRSR602322-1"/>
    </source>
</evidence>
<feature type="binding site" description="covalent" evidence="6">
    <location>
        <position position="67"/>
    </location>
    <ligand>
        <name>heme c</name>
        <dbReference type="ChEBI" id="CHEBI:61717"/>
        <label>1</label>
    </ligand>
</feature>
<dbReference type="GO" id="GO:0020037">
    <property type="term" value="F:heme binding"/>
    <property type="evidence" value="ECO:0007669"/>
    <property type="project" value="InterPro"/>
</dbReference>
<keyword evidence="3 6" id="KW-0479">Metal-binding</keyword>
<dbReference type="Gene3D" id="3.90.10.10">
    <property type="entry name" value="Cytochrome C3"/>
    <property type="match status" value="1"/>
</dbReference>
<dbReference type="InterPro" id="IPR020942">
    <property type="entry name" value="Cyt_c_III_dom"/>
</dbReference>
<keyword evidence="4" id="KW-0249">Electron transport</keyword>
<feature type="binding site" description="axial binding residue" evidence="6">
    <location>
        <position position="63"/>
    </location>
    <ligand>
        <name>heme c</name>
        <dbReference type="ChEBI" id="CHEBI:61717"/>
        <label>1</label>
    </ligand>
    <ligandPart>
        <name>Fe</name>
        <dbReference type="ChEBI" id="CHEBI:18248"/>
    </ligandPart>
</feature>
<evidence type="ECO:0000313" key="9">
    <source>
        <dbReference type="EMBL" id="SOB60450.1"/>
    </source>
</evidence>
<feature type="binding site" description="axial binding residue" evidence="6">
    <location>
        <position position="82"/>
    </location>
    <ligand>
        <name>heme c</name>
        <dbReference type="ChEBI" id="CHEBI:61717"/>
        <label>1</label>
    </ligand>
    <ligandPart>
        <name>Fe</name>
        <dbReference type="ChEBI" id="CHEBI:18248"/>
    </ligandPart>
</feature>
<dbReference type="GO" id="GO:0046872">
    <property type="term" value="F:metal ion binding"/>
    <property type="evidence" value="ECO:0007669"/>
    <property type="project" value="UniProtKB-KW"/>
</dbReference>
<dbReference type="KEGG" id="pprf:DPRO_3534"/>
<feature type="binding site" description="axial binding residue" evidence="6">
    <location>
        <position position="132"/>
    </location>
    <ligand>
        <name>heme c</name>
        <dbReference type="ChEBI" id="CHEBI:61717"/>
        <label>1</label>
    </ligand>
    <ligandPart>
        <name>Fe</name>
        <dbReference type="ChEBI" id="CHEBI:18248"/>
    </ligandPart>
</feature>
<dbReference type="RefSeq" id="WP_097013174.1">
    <property type="nucleotide sequence ID" value="NZ_LT907975.1"/>
</dbReference>
<evidence type="ECO:0000256" key="2">
    <source>
        <dbReference type="ARBA" id="ARBA00022617"/>
    </source>
</evidence>
<evidence type="ECO:0000256" key="5">
    <source>
        <dbReference type="ARBA" id="ARBA00023004"/>
    </source>
</evidence>
<dbReference type="Proteomes" id="UP000219215">
    <property type="component" value="Chromosome DPRO"/>
</dbReference>
<organism evidence="9 10">
    <name type="scientific">Pseudodesulfovibrio profundus</name>
    <dbReference type="NCBI Taxonomy" id="57320"/>
    <lineage>
        <taxon>Bacteria</taxon>
        <taxon>Pseudomonadati</taxon>
        <taxon>Thermodesulfobacteriota</taxon>
        <taxon>Desulfovibrionia</taxon>
        <taxon>Desulfovibrionales</taxon>
        <taxon>Desulfovibrionaceae</taxon>
    </lineage>
</organism>
<reference evidence="10" key="1">
    <citation type="submission" date="2017-09" db="EMBL/GenBank/DDBJ databases">
        <authorList>
            <person name="Regsiter A."/>
            <person name="William W."/>
        </authorList>
    </citation>
    <scope>NUCLEOTIDE SEQUENCE [LARGE SCALE GENOMIC DNA]</scope>
    <source>
        <strain evidence="10">500-1</strain>
    </source>
</reference>
<feature type="binding site" description="axial binding residue" evidence="6">
    <location>
        <position position="127"/>
    </location>
    <ligand>
        <name>heme c</name>
        <dbReference type="ChEBI" id="CHEBI:61717"/>
        <label>1</label>
    </ligand>
    <ligandPart>
        <name>Fe</name>
        <dbReference type="ChEBI" id="CHEBI:18248"/>
    </ligandPart>
</feature>
<feature type="signal peptide" evidence="7">
    <location>
        <begin position="1"/>
        <end position="21"/>
    </location>
</feature>
<dbReference type="CDD" id="cd08168">
    <property type="entry name" value="Cytochrom_C3"/>
    <property type="match status" value="1"/>
</dbReference>
<evidence type="ECO:0000313" key="10">
    <source>
        <dbReference type="Proteomes" id="UP000219215"/>
    </source>
</evidence>
<proteinExistence type="predicted"/>
<feature type="binding site" description="axial binding residue" evidence="6">
    <location>
        <position position="66"/>
    </location>
    <ligand>
        <name>heme c</name>
        <dbReference type="ChEBI" id="CHEBI:61717"/>
        <label>1</label>
    </ligand>
    <ligandPart>
        <name>Fe</name>
        <dbReference type="ChEBI" id="CHEBI:18248"/>
    </ligandPart>
</feature>
<dbReference type="AlphaFoldDB" id="A0A2C8FD36"/>
<feature type="binding site" description="axial binding residue" evidence="6">
    <location>
        <position position="55"/>
    </location>
    <ligand>
        <name>heme c</name>
        <dbReference type="ChEBI" id="CHEBI:61717"/>
        <label>1</label>
    </ligand>
    <ligandPart>
        <name>Fe</name>
        <dbReference type="ChEBI" id="CHEBI:18248"/>
    </ligandPart>
</feature>